<organism evidence="2">
    <name type="scientific">Amycolatopsis orientalis</name>
    <name type="common">Nocardia orientalis</name>
    <dbReference type="NCBI Taxonomy" id="31958"/>
    <lineage>
        <taxon>Bacteria</taxon>
        <taxon>Bacillati</taxon>
        <taxon>Actinomycetota</taxon>
        <taxon>Actinomycetes</taxon>
        <taxon>Pseudonocardiales</taxon>
        <taxon>Pseudonocardiaceae</taxon>
        <taxon>Amycolatopsis</taxon>
    </lineage>
</organism>
<dbReference type="AlphaFoldDB" id="K4FDR2"/>
<reference evidence="2" key="2">
    <citation type="journal article" date="2012" name="Chem. Biol.">
        <title>Quartromicin biosynthesis: two alternative polyketide chains produced by one polyketide synthase assembly line.</title>
        <authorList>
            <person name="He H.Y."/>
            <person name="Pan H.X."/>
            <person name="Wu L.F."/>
            <person name="Zhang B.B."/>
            <person name="Chai H.B."/>
            <person name="Liu W."/>
            <person name="Tang G.L."/>
        </authorList>
    </citation>
    <scope>NUCLEOTIDE SEQUENCE</scope>
</reference>
<evidence type="ECO:0000313" key="2">
    <source>
        <dbReference type="EMBL" id="AFI57018.1"/>
    </source>
</evidence>
<feature type="chain" id="PRO_5003878386" evidence="1">
    <location>
        <begin position="30"/>
        <end position="219"/>
    </location>
</feature>
<feature type="signal peptide" evidence="1">
    <location>
        <begin position="1"/>
        <end position="29"/>
    </location>
</feature>
<evidence type="ECO:0000256" key="1">
    <source>
        <dbReference type="SAM" id="SignalP"/>
    </source>
</evidence>
<name>K4FDR2_AMYOR</name>
<reference evidence="2" key="1">
    <citation type="submission" date="2011-05" db="EMBL/GenBank/DDBJ databases">
        <authorList>
            <person name="Raja Rajesh Kumar K."/>
            <person name="Kirti P.B."/>
        </authorList>
    </citation>
    <scope>NUCLEOTIDE SEQUENCE</scope>
</reference>
<keyword evidence="1" id="KW-0732">Signal</keyword>
<dbReference type="EMBL" id="JF970188">
    <property type="protein sequence ID" value="AFI57018.1"/>
    <property type="molecule type" value="Genomic_DNA"/>
</dbReference>
<proteinExistence type="predicted"/>
<accession>K4FDR2</accession>
<protein>
    <submittedName>
        <fullName evidence="2">QmnM</fullName>
    </submittedName>
</protein>
<sequence length="219" mass="23007">MRTNRRAAVLALSAALVTSVLSTWTPAVAAGPVACTWTPELLPVPSGVLTGRVDTTDHAGGYAGVISYGADSAEGAHAVLWKNGKMTDYGHLSSPEYQNWVSVYDVNKAGTVIGAVHRESDGTPSAVHSRNGRMERLPELPDTIASRATGINNSGDIVGGVETVDGWSSRWHPVRWPAGRPGEVEVLSGLSGESAYATGVDEDGTVLLAVVKDWTVPYL</sequence>